<dbReference type="InterPro" id="IPR013786">
    <property type="entry name" value="AcylCoA_DH/ox_N"/>
</dbReference>
<evidence type="ECO:0000256" key="3">
    <source>
        <dbReference type="ARBA" id="ARBA00022630"/>
    </source>
</evidence>
<dbReference type="Gene3D" id="1.20.140.10">
    <property type="entry name" value="Butyryl-CoA Dehydrogenase, subunit A, domain 3"/>
    <property type="match status" value="1"/>
</dbReference>
<dbReference type="InterPro" id="IPR036250">
    <property type="entry name" value="AcylCo_DH-like_C"/>
</dbReference>
<evidence type="ECO:0000256" key="2">
    <source>
        <dbReference type="ARBA" id="ARBA00009347"/>
    </source>
</evidence>
<proteinExistence type="inferred from homology"/>
<evidence type="ECO:0000259" key="7">
    <source>
        <dbReference type="Pfam" id="PF02771"/>
    </source>
</evidence>
<evidence type="ECO:0000259" key="6">
    <source>
        <dbReference type="Pfam" id="PF00441"/>
    </source>
</evidence>
<comment type="caution">
    <text evidence="8">The sequence shown here is derived from an EMBL/GenBank/DDBJ whole genome shotgun (WGS) entry which is preliminary data.</text>
</comment>
<evidence type="ECO:0000256" key="5">
    <source>
        <dbReference type="ARBA" id="ARBA00023002"/>
    </source>
</evidence>
<evidence type="ECO:0000256" key="4">
    <source>
        <dbReference type="ARBA" id="ARBA00022827"/>
    </source>
</evidence>
<dbReference type="EMBL" id="JAGYPE020000009">
    <property type="protein sequence ID" value="MCH6265376.1"/>
    <property type="molecule type" value="Genomic_DNA"/>
</dbReference>
<comment type="cofactor">
    <cofactor evidence="1">
        <name>FAD</name>
        <dbReference type="ChEBI" id="CHEBI:57692"/>
    </cofactor>
</comment>
<keyword evidence="3" id="KW-0285">Flavoprotein</keyword>
<sequence length="390" mass="44310">MEYRFSEQQQMLKKALQSLLKKEMAPEHFKEIVEKRHGFSKDAWGKLADNGWLGILAQGKWQVFEDMTTLDLMYLSESFGERPFPGPYLLTAGFIVPLLSQLKLSAVQQQQLDLLLSGESLITAALPRLAKSQNGIDFNWPSIKIANQESSRIQLTGEIKHIPFIQHADYCLLPVRDNSGGVSLALLNTSLEGVTVSAEESVELAKPQGTIQLDHVWINKVDFIQGFDTDHQELLNEQVIQYLLCTNGEIIGGADEVLKRTIHYVTQRKQFGVPVGSFQAVKYMIADMHVAIEKARSYSFYIAAKQETNQDKNLVNVMASRYFSTEMYKKVCENAIQLHGGMGFTWEESIHYWYKSSIYHLYHITHPSIMIEFVMQNLLSPSEKPQGITI</sequence>
<dbReference type="PANTHER" id="PTHR43884:SF20">
    <property type="entry name" value="ACYL-COA DEHYDROGENASE FADE28"/>
    <property type="match status" value="1"/>
</dbReference>
<dbReference type="AlphaFoldDB" id="A0A942T6F4"/>
<gene>
    <name evidence="9" type="ORF">KHB02_007520</name>
    <name evidence="8" type="ORF">KHB02_31585</name>
</gene>
<dbReference type="SUPFAM" id="SSF47203">
    <property type="entry name" value="Acyl-CoA dehydrogenase C-terminal domain-like"/>
    <property type="match status" value="1"/>
</dbReference>
<dbReference type="EMBL" id="JAGYPE010000006">
    <property type="protein sequence ID" value="MBS4185936.1"/>
    <property type="molecule type" value="Genomic_DNA"/>
</dbReference>
<evidence type="ECO:0000313" key="10">
    <source>
        <dbReference type="Proteomes" id="UP000677265"/>
    </source>
</evidence>
<dbReference type="SUPFAM" id="SSF56645">
    <property type="entry name" value="Acyl-CoA dehydrogenase NM domain-like"/>
    <property type="match status" value="1"/>
</dbReference>
<dbReference type="RefSeq" id="WP_213145738.1">
    <property type="nucleotide sequence ID" value="NZ_JAGYPE020000009.1"/>
</dbReference>
<dbReference type="Gene3D" id="2.40.110.10">
    <property type="entry name" value="Butyryl-CoA Dehydrogenase, subunit A, domain 2"/>
    <property type="match status" value="1"/>
</dbReference>
<dbReference type="PANTHER" id="PTHR43884">
    <property type="entry name" value="ACYL-COA DEHYDROGENASE"/>
    <property type="match status" value="1"/>
</dbReference>
<evidence type="ECO:0000313" key="8">
    <source>
        <dbReference type="EMBL" id="MBS4185936.1"/>
    </source>
</evidence>
<evidence type="ECO:0000313" key="9">
    <source>
        <dbReference type="EMBL" id="MCH6265376.1"/>
    </source>
</evidence>
<dbReference type="InterPro" id="IPR009075">
    <property type="entry name" value="AcylCo_DH/oxidase_C"/>
</dbReference>
<feature type="domain" description="Acyl-CoA dehydrogenase/oxidase C-terminal" evidence="6">
    <location>
        <begin position="249"/>
        <end position="355"/>
    </location>
</feature>
<comment type="similarity">
    <text evidence="2">Belongs to the acyl-CoA dehydrogenase family.</text>
</comment>
<dbReference type="Pfam" id="PF00441">
    <property type="entry name" value="Acyl-CoA_dh_1"/>
    <property type="match status" value="1"/>
</dbReference>
<dbReference type="GO" id="GO:0050660">
    <property type="term" value="F:flavin adenine dinucleotide binding"/>
    <property type="evidence" value="ECO:0007669"/>
    <property type="project" value="InterPro"/>
</dbReference>
<reference evidence="8" key="1">
    <citation type="submission" date="2021-05" db="EMBL/GenBank/DDBJ databases">
        <title>Novel Bacillus species.</title>
        <authorList>
            <person name="Liu G."/>
        </authorList>
    </citation>
    <scope>NUCLEOTIDE SEQUENCE</scope>
    <source>
        <strain evidence="8 10">FJAT-50051</strain>
    </source>
</reference>
<keyword evidence="10" id="KW-1185">Reference proteome</keyword>
<dbReference type="Pfam" id="PF02771">
    <property type="entry name" value="Acyl-CoA_dh_N"/>
    <property type="match status" value="1"/>
</dbReference>
<accession>A0A942T6F4</accession>
<dbReference type="InterPro" id="IPR046373">
    <property type="entry name" value="Acyl-CoA_Oxase/DH_mid-dom_sf"/>
</dbReference>
<dbReference type="GO" id="GO:0003995">
    <property type="term" value="F:acyl-CoA dehydrogenase activity"/>
    <property type="evidence" value="ECO:0007669"/>
    <property type="project" value="TreeGrafter"/>
</dbReference>
<protein>
    <submittedName>
        <fullName evidence="8">Acyl-CoA/acyl-ACP dehydrogenase</fullName>
    </submittedName>
</protein>
<name>A0A942T6F4_9BACI</name>
<dbReference type="Proteomes" id="UP000677265">
    <property type="component" value="Unassembled WGS sequence"/>
</dbReference>
<organism evidence="8">
    <name type="scientific">Neobacillus citreus</name>
    <dbReference type="NCBI Taxonomy" id="2833578"/>
    <lineage>
        <taxon>Bacteria</taxon>
        <taxon>Bacillati</taxon>
        <taxon>Bacillota</taxon>
        <taxon>Bacilli</taxon>
        <taxon>Bacillales</taxon>
        <taxon>Bacillaceae</taxon>
        <taxon>Neobacillus</taxon>
    </lineage>
</organism>
<dbReference type="InterPro" id="IPR009100">
    <property type="entry name" value="AcylCoA_DH/oxidase_NM_dom_sf"/>
</dbReference>
<dbReference type="Gene3D" id="1.10.540.10">
    <property type="entry name" value="Acyl-CoA dehydrogenase/oxidase, N-terminal domain"/>
    <property type="match status" value="1"/>
</dbReference>
<evidence type="ECO:0000256" key="1">
    <source>
        <dbReference type="ARBA" id="ARBA00001974"/>
    </source>
</evidence>
<feature type="domain" description="Acyl-CoA dehydrogenase/oxidase N-terminal" evidence="7">
    <location>
        <begin position="6"/>
        <end position="77"/>
    </location>
</feature>
<dbReference type="InterPro" id="IPR037069">
    <property type="entry name" value="AcylCoA_DH/ox_N_sf"/>
</dbReference>
<keyword evidence="4" id="KW-0274">FAD</keyword>
<keyword evidence="5" id="KW-0560">Oxidoreductase</keyword>